<feature type="domain" description="Transposase InsH N-terminal" evidence="1">
    <location>
        <begin position="19"/>
        <end position="112"/>
    </location>
</feature>
<name>A0A0F9HY31_9ZZZZ</name>
<dbReference type="EMBL" id="LAZR01015653">
    <property type="protein sequence ID" value="KKM07987.1"/>
    <property type="molecule type" value="Genomic_DNA"/>
</dbReference>
<dbReference type="Pfam" id="PF05598">
    <property type="entry name" value="DUF772"/>
    <property type="match status" value="1"/>
</dbReference>
<dbReference type="InterPro" id="IPR047629">
    <property type="entry name" value="IS1182_transpos"/>
</dbReference>
<feature type="domain" description="Transposase DDE" evidence="2">
    <location>
        <begin position="402"/>
        <end position="525"/>
    </location>
</feature>
<organism evidence="3">
    <name type="scientific">marine sediment metagenome</name>
    <dbReference type="NCBI Taxonomy" id="412755"/>
    <lineage>
        <taxon>unclassified sequences</taxon>
        <taxon>metagenomes</taxon>
        <taxon>ecological metagenomes</taxon>
    </lineage>
</organism>
<dbReference type="AlphaFoldDB" id="A0A0F9HY31"/>
<evidence type="ECO:0008006" key="4">
    <source>
        <dbReference type="Google" id="ProtNLM"/>
    </source>
</evidence>
<dbReference type="InterPro" id="IPR008490">
    <property type="entry name" value="Transposase_InsH_N"/>
</dbReference>
<gene>
    <name evidence="3" type="ORF">LCGC14_1728400</name>
</gene>
<protein>
    <recommendedName>
        <fullName evidence="4">Transposase DDE domain-containing protein</fullName>
    </recommendedName>
</protein>
<dbReference type="InterPro" id="IPR025668">
    <property type="entry name" value="Tnp_DDE_dom"/>
</dbReference>
<evidence type="ECO:0000313" key="3">
    <source>
        <dbReference type="EMBL" id="KKM07987.1"/>
    </source>
</evidence>
<dbReference type="Pfam" id="PF13751">
    <property type="entry name" value="DDE_Tnp_1_6"/>
    <property type="match status" value="1"/>
</dbReference>
<dbReference type="PANTHER" id="PTHR35604">
    <property type="entry name" value="TRANSPOSASE INSH FOR INSERTION SEQUENCE ELEMENT IS5A-RELATED"/>
    <property type="match status" value="1"/>
</dbReference>
<dbReference type="NCBIfam" id="NF033551">
    <property type="entry name" value="transpos_IS1182"/>
    <property type="match status" value="1"/>
</dbReference>
<proteinExistence type="predicted"/>
<sequence>MLSPNYDHEIPEMTVAVAKAAFPKGNAVMKIRDELGPLFADDAFAVLYPTIGQPAESPARLALVTVLQFMENLTDREAADAVRSRIDWKYLLGLELTDPGFHYSVLSEFRQRLLEQGSEDLLLNQILEQCEAADLLKGQSKQRTDSTRVIAKIRSLNRVELAGETMRRVLDDIAQIAPAWLREHMKKDWGKRYGSPVDTHAIRKSKARLEKLAQTIGEDGHFLLAAIYQEETPTKIRSLFTVEVLRQVWVQQYYVEKGQSYWRKKDEQGFPTSGTMIASPDDLDARYSSKYGVSWTGYKLHVTETCDPEEPRLITQVTTTDATVPDSNMTEAIQEDLITRDLSPQTHWVDAGYVSTDNLLSSQEKRIDLLCPARVDSSWQARMEGGYDQTQFIIDWENMIATCPEGHESMFWKEGKSSWGRPNIHFLFSRPLCFQCSAREKCSRGKKNGRHLTVSPRPAFEMLKQARQREQTEAFKEEYKRRAGIEGTIAQAVNAMGARHNRYRGLARTHLQHIATASAINLRRIAAWLMGDRPGATRVSPFAALAAPL</sequence>
<dbReference type="PANTHER" id="PTHR35604:SF2">
    <property type="entry name" value="TRANSPOSASE INSH FOR INSERTION SEQUENCE ELEMENT IS5A-RELATED"/>
    <property type="match status" value="1"/>
</dbReference>
<accession>A0A0F9HY31</accession>
<comment type="caution">
    <text evidence="3">The sequence shown here is derived from an EMBL/GenBank/DDBJ whole genome shotgun (WGS) entry which is preliminary data.</text>
</comment>
<reference evidence="3" key="1">
    <citation type="journal article" date="2015" name="Nature">
        <title>Complex archaea that bridge the gap between prokaryotes and eukaryotes.</title>
        <authorList>
            <person name="Spang A."/>
            <person name="Saw J.H."/>
            <person name="Jorgensen S.L."/>
            <person name="Zaremba-Niedzwiedzka K."/>
            <person name="Martijn J."/>
            <person name="Lind A.E."/>
            <person name="van Eijk R."/>
            <person name="Schleper C."/>
            <person name="Guy L."/>
            <person name="Ettema T.J."/>
        </authorList>
    </citation>
    <scope>NUCLEOTIDE SEQUENCE</scope>
</reference>
<evidence type="ECO:0000259" key="1">
    <source>
        <dbReference type="Pfam" id="PF05598"/>
    </source>
</evidence>
<evidence type="ECO:0000259" key="2">
    <source>
        <dbReference type="Pfam" id="PF13751"/>
    </source>
</evidence>